<evidence type="ECO:0000256" key="1">
    <source>
        <dbReference type="SAM" id="MobiDB-lite"/>
    </source>
</evidence>
<proteinExistence type="predicted"/>
<dbReference type="Proteomes" id="UP000712281">
    <property type="component" value="Unassembled WGS sequence"/>
</dbReference>
<sequence>MLLVKFLRNVLASKSESITTDGEGASSSLPDEQRIDEGFRRRKIRIRRMHNRQNSAVTAGDSSSSEIGFEEEECLFEKKSLIQERERES</sequence>
<organism evidence="2 3">
    <name type="scientific">Brassica cretica</name>
    <name type="common">Mustard</name>
    <dbReference type="NCBI Taxonomy" id="69181"/>
    <lineage>
        <taxon>Eukaryota</taxon>
        <taxon>Viridiplantae</taxon>
        <taxon>Streptophyta</taxon>
        <taxon>Embryophyta</taxon>
        <taxon>Tracheophyta</taxon>
        <taxon>Spermatophyta</taxon>
        <taxon>Magnoliopsida</taxon>
        <taxon>eudicotyledons</taxon>
        <taxon>Gunneridae</taxon>
        <taxon>Pentapetalae</taxon>
        <taxon>rosids</taxon>
        <taxon>malvids</taxon>
        <taxon>Brassicales</taxon>
        <taxon>Brassicaceae</taxon>
        <taxon>Brassiceae</taxon>
        <taxon>Brassica</taxon>
    </lineage>
</organism>
<feature type="compositionally biased region" description="Polar residues" evidence="1">
    <location>
        <begin position="16"/>
        <end position="30"/>
    </location>
</feature>
<comment type="caution">
    <text evidence="2">The sequence shown here is derived from an EMBL/GenBank/DDBJ whole genome shotgun (WGS) entry which is preliminary data.</text>
</comment>
<name>A0A8S9HQA7_BRACR</name>
<protein>
    <submittedName>
        <fullName evidence="2">Uncharacterized protein</fullName>
    </submittedName>
</protein>
<dbReference type="EMBL" id="QGKW02001940">
    <property type="protein sequence ID" value="KAF2558802.1"/>
    <property type="molecule type" value="Genomic_DNA"/>
</dbReference>
<evidence type="ECO:0000313" key="3">
    <source>
        <dbReference type="Proteomes" id="UP000712281"/>
    </source>
</evidence>
<dbReference type="AlphaFoldDB" id="A0A8S9HQA7"/>
<feature type="region of interest" description="Disordered" evidence="1">
    <location>
        <begin position="16"/>
        <end position="36"/>
    </location>
</feature>
<gene>
    <name evidence="2" type="ORF">F2Q68_00013790</name>
</gene>
<accession>A0A8S9HQA7</accession>
<evidence type="ECO:0000313" key="2">
    <source>
        <dbReference type="EMBL" id="KAF2558802.1"/>
    </source>
</evidence>
<reference evidence="2" key="1">
    <citation type="submission" date="2019-12" db="EMBL/GenBank/DDBJ databases">
        <title>Genome sequencing and annotation of Brassica cretica.</title>
        <authorList>
            <person name="Studholme D.J."/>
            <person name="Sarris P.F."/>
        </authorList>
    </citation>
    <scope>NUCLEOTIDE SEQUENCE</scope>
    <source>
        <strain evidence="2">PFS-001/15</strain>
        <tissue evidence="2">Leaf</tissue>
    </source>
</reference>